<protein>
    <recommendedName>
        <fullName evidence="2">Right handed beta helix domain-containing protein</fullName>
    </recommendedName>
</protein>
<dbReference type="SUPFAM" id="SSF51126">
    <property type="entry name" value="Pectin lyase-like"/>
    <property type="match status" value="1"/>
</dbReference>
<proteinExistence type="predicted"/>
<comment type="caution">
    <text evidence="1">The sequence shown here is derived from an EMBL/GenBank/DDBJ whole genome shotgun (WGS) entry which is preliminary data.</text>
</comment>
<name>A0A7V6CN32_UNCW3</name>
<accession>A0A7V6CN32</accession>
<organism evidence="1">
    <name type="scientific">candidate division WOR-3 bacterium</name>
    <dbReference type="NCBI Taxonomy" id="2052148"/>
    <lineage>
        <taxon>Bacteria</taxon>
        <taxon>Bacteria division WOR-3</taxon>
    </lineage>
</organism>
<dbReference type="EMBL" id="DTHS01000023">
    <property type="protein sequence ID" value="HHR48695.1"/>
    <property type="molecule type" value="Genomic_DNA"/>
</dbReference>
<evidence type="ECO:0008006" key="2">
    <source>
        <dbReference type="Google" id="ProtNLM"/>
    </source>
</evidence>
<gene>
    <name evidence="1" type="ORF">ENV79_03520</name>
</gene>
<dbReference type="AlphaFoldDB" id="A0A7V6CN32"/>
<reference evidence="1" key="1">
    <citation type="journal article" date="2020" name="mSystems">
        <title>Genome- and Community-Level Interaction Insights into Carbon Utilization and Element Cycling Functions of Hydrothermarchaeota in Hydrothermal Sediment.</title>
        <authorList>
            <person name="Zhou Z."/>
            <person name="Liu Y."/>
            <person name="Xu W."/>
            <person name="Pan J."/>
            <person name="Luo Z.H."/>
            <person name="Li M."/>
        </authorList>
    </citation>
    <scope>NUCLEOTIDE SEQUENCE [LARGE SCALE GENOMIC DNA]</scope>
    <source>
        <strain evidence="1">SpSt-791</strain>
    </source>
</reference>
<sequence>MANNIIIKNFAAGGGGIANIGRAIINNNGLLENFASLGGGIANFGIIIIANNQIINNFAYNGGGIYNRGEAILNNNTVIDSSLSTIFILNPTITVNNNNLNNLNFDGYTIYNNSSETINARNNYWYTLDSITIEQKIYDFYDDFTKGIVYYQPFLREPIGIKEIKEKKMNKLKEIYDIQGRIIRKMKKGIYFLKDKNRLKKFIFLK</sequence>
<evidence type="ECO:0000313" key="1">
    <source>
        <dbReference type="EMBL" id="HHR48695.1"/>
    </source>
</evidence>
<dbReference type="InterPro" id="IPR011050">
    <property type="entry name" value="Pectin_lyase_fold/virulence"/>
</dbReference>